<protein>
    <submittedName>
        <fullName evidence="1">Uncharacterized protein</fullName>
    </submittedName>
</protein>
<dbReference type="Proteomes" id="UP000051658">
    <property type="component" value="Unassembled WGS sequence"/>
</dbReference>
<gene>
    <name evidence="1" type="ORF">IV74_GL000304</name>
</gene>
<proteinExistence type="predicted"/>
<dbReference type="eggNOG" id="ENOG5032TMD">
    <property type="taxonomic scope" value="Bacteria"/>
</dbReference>
<dbReference type="PATRIC" id="fig|1449336.4.peg.309"/>
<comment type="caution">
    <text evidence="1">The sequence shown here is derived from an EMBL/GenBank/DDBJ whole genome shotgun (WGS) entry which is preliminary data.</text>
</comment>
<sequence length="116" mass="13794">MTKKLEQYRTLIEEDINLLGYEKLRYSIFAGEDINVQEYQVRIEFVDGKYEVYMTADRASIAGKHVFSDIFDAIDKFLNIMQGRILINRISVKNEENPEYDCSLWGKEWLEQENKK</sequence>
<evidence type="ECO:0000313" key="2">
    <source>
        <dbReference type="Proteomes" id="UP000051658"/>
    </source>
</evidence>
<keyword evidence="2" id="KW-1185">Reference proteome</keyword>
<dbReference type="GeneID" id="89588299"/>
<dbReference type="AlphaFoldDB" id="A0A0R2HY01"/>
<reference evidence="1 2" key="1">
    <citation type="journal article" date="2015" name="Genome Announc.">
        <title>Expanding the biotechnology potential of lactobacilli through comparative genomics of 213 strains and associated genera.</title>
        <authorList>
            <person name="Sun Z."/>
            <person name="Harris H.M."/>
            <person name="McCann A."/>
            <person name="Guo C."/>
            <person name="Argimon S."/>
            <person name="Zhang W."/>
            <person name="Yang X."/>
            <person name="Jeffery I.B."/>
            <person name="Cooney J.C."/>
            <person name="Kagawa T.F."/>
            <person name="Liu W."/>
            <person name="Song Y."/>
            <person name="Salvetti E."/>
            <person name="Wrobel A."/>
            <person name="Rasinkangas P."/>
            <person name="Parkhill J."/>
            <person name="Rea M.C."/>
            <person name="O'Sullivan O."/>
            <person name="Ritari J."/>
            <person name="Douillard F.P."/>
            <person name="Paul Ross R."/>
            <person name="Yang R."/>
            <person name="Briner A.E."/>
            <person name="Felis G.E."/>
            <person name="de Vos W.M."/>
            <person name="Barrangou R."/>
            <person name="Klaenhammer T.R."/>
            <person name="Caufield P.W."/>
            <person name="Cui Y."/>
            <person name="Zhang H."/>
            <person name="O'Toole P.W."/>
        </authorList>
    </citation>
    <scope>NUCLEOTIDE SEQUENCE [LARGE SCALE GENOMIC DNA]</scope>
    <source>
        <strain evidence="1 2">DSM 20623</strain>
    </source>
</reference>
<organism evidence="1 2">
    <name type="scientific">Carnobacterium divergens DSM 20623</name>
    <dbReference type="NCBI Taxonomy" id="1449336"/>
    <lineage>
        <taxon>Bacteria</taxon>
        <taxon>Bacillati</taxon>
        <taxon>Bacillota</taxon>
        <taxon>Bacilli</taxon>
        <taxon>Lactobacillales</taxon>
        <taxon>Carnobacteriaceae</taxon>
        <taxon>Carnobacterium</taxon>
    </lineage>
</organism>
<accession>A0A0R2HY01</accession>
<dbReference type="RefSeq" id="WP_034571080.1">
    <property type="nucleotide sequence ID" value="NZ_JQBS01000007.1"/>
</dbReference>
<evidence type="ECO:0000313" key="1">
    <source>
        <dbReference type="EMBL" id="KRN57323.1"/>
    </source>
</evidence>
<name>A0A0R2HY01_CARDV</name>
<dbReference type="EMBL" id="JQBS01000007">
    <property type="protein sequence ID" value="KRN57323.1"/>
    <property type="molecule type" value="Genomic_DNA"/>
</dbReference>
<dbReference type="InterPro" id="IPR028954">
    <property type="entry name" value="Imm59"/>
</dbReference>
<dbReference type="Pfam" id="PF15597">
    <property type="entry name" value="Imm59"/>
    <property type="match status" value="1"/>
</dbReference>